<dbReference type="HOGENOM" id="CLU_1203199_0_0_0"/>
<keyword evidence="3" id="KW-1185">Reference proteome</keyword>
<reference evidence="3" key="1">
    <citation type="submission" date="2014-11" db="EMBL/GenBank/DDBJ databases">
        <authorList>
            <person name="Wibberg D."/>
        </authorList>
    </citation>
    <scope>NUCLEOTIDE SEQUENCE [LARGE SCALE GENOMIC DNA]</scope>
    <source>
        <strain evidence="3">L3</strain>
    </source>
</reference>
<protein>
    <recommendedName>
        <fullName evidence="4">Phospholipase C/D domain-containing protein</fullName>
    </recommendedName>
</protein>
<accession>A0A0C7NZX4</accession>
<dbReference type="KEGG" id="dtn:DTL3_1553"/>
<evidence type="ECO:0008006" key="4">
    <source>
        <dbReference type="Google" id="ProtNLM"/>
    </source>
</evidence>
<organism evidence="2 3">
    <name type="scientific">Defluviitoga tunisiensis</name>
    <dbReference type="NCBI Taxonomy" id="1006576"/>
    <lineage>
        <taxon>Bacteria</taxon>
        <taxon>Thermotogati</taxon>
        <taxon>Thermotogota</taxon>
        <taxon>Thermotogae</taxon>
        <taxon>Petrotogales</taxon>
        <taxon>Petrotogaceae</taxon>
        <taxon>Defluviitoga</taxon>
    </lineage>
</organism>
<dbReference type="Proteomes" id="UP000032809">
    <property type="component" value="Chromosome I"/>
</dbReference>
<dbReference type="EMBL" id="LN824141">
    <property type="protein sequence ID" value="CEP78843.1"/>
    <property type="molecule type" value="Genomic_DNA"/>
</dbReference>
<keyword evidence="1" id="KW-0472">Membrane</keyword>
<dbReference type="RefSeq" id="WP_045088212.1">
    <property type="nucleotide sequence ID" value="NZ_LN824141.1"/>
</dbReference>
<sequence>MPGYLTHIIFGHKILPANLKNVKMYNLGLMGPDIFYYEKSDPKYKIIADTLHEIDSTNLIMKLKQESKEYALGFYLHNYLDKKIHPRITTLERTTNKSHTKIETIIDAALLKKEWNISVAKLDKNFFPQRIPAGFVRIFEEELYKSYGIDDIHLKDVYHTFLKNFSFLYDFYYLKALLVYMMYFITFGNFNYKDYYIFRTPSVNILKDYGIEVLWKEAIKEVVPLIKDFF</sequence>
<keyword evidence="1" id="KW-0812">Transmembrane</keyword>
<dbReference type="STRING" id="1006576.DTL3_1553"/>
<evidence type="ECO:0000313" key="3">
    <source>
        <dbReference type="Proteomes" id="UP000032809"/>
    </source>
</evidence>
<feature type="transmembrane region" description="Helical" evidence="1">
    <location>
        <begin position="171"/>
        <end position="192"/>
    </location>
</feature>
<gene>
    <name evidence="2" type="ORF">DTL3_1553</name>
</gene>
<dbReference type="AlphaFoldDB" id="A0A0C7NZX4"/>
<proteinExistence type="predicted"/>
<evidence type="ECO:0000256" key="1">
    <source>
        <dbReference type="SAM" id="Phobius"/>
    </source>
</evidence>
<keyword evidence="1" id="KW-1133">Transmembrane helix</keyword>
<dbReference type="OrthoDB" id="9810528at2"/>
<name>A0A0C7NZX4_DEFTU</name>
<evidence type="ECO:0000313" key="2">
    <source>
        <dbReference type="EMBL" id="CEP78843.1"/>
    </source>
</evidence>